<sequence length="54" mass="5881">MWPPNPGGPSSSTKPMEPMDATTQPASLTLILCVELLNLACTFVIFNPSMARFR</sequence>
<evidence type="ECO:0000256" key="1">
    <source>
        <dbReference type="SAM" id="MobiDB-lite"/>
    </source>
</evidence>
<keyword evidence="2" id="KW-1133">Transmembrane helix</keyword>
<dbReference type="AlphaFoldDB" id="A0A5C2SCI4"/>
<gene>
    <name evidence="3" type="ORF">L227DRAFT_70486</name>
</gene>
<evidence type="ECO:0000256" key="2">
    <source>
        <dbReference type="SAM" id="Phobius"/>
    </source>
</evidence>
<reference evidence="3" key="1">
    <citation type="journal article" date="2018" name="Genome Biol. Evol.">
        <title>Genomics and development of Lentinus tigrinus, a white-rot wood-decaying mushroom with dimorphic fruiting bodies.</title>
        <authorList>
            <person name="Wu B."/>
            <person name="Xu Z."/>
            <person name="Knudson A."/>
            <person name="Carlson A."/>
            <person name="Chen N."/>
            <person name="Kovaka S."/>
            <person name="LaButti K."/>
            <person name="Lipzen A."/>
            <person name="Pennachio C."/>
            <person name="Riley R."/>
            <person name="Schakwitz W."/>
            <person name="Umezawa K."/>
            <person name="Ohm R.A."/>
            <person name="Grigoriev I.V."/>
            <person name="Nagy L.G."/>
            <person name="Gibbons J."/>
            <person name="Hibbett D."/>
        </authorList>
    </citation>
    <scope>NUCLEOTIDE SEQUENCE [LARGE SCALE GENOMIC DNA]</scope>
    <source>
        <strain evidence="3">ALCF2SS1-6</strain>
    </source>
</reference>
<keyword evidence="4" id="KW-1185">Reference proteome</keyword>
<feature type="transmembrane region" description="Helical" evidence="2">
    <location>
        <begin position="26"/>
        <end position="46"/>
    </location>
</feature>
<evidence type="ECO:0000313" key="3">
    <source>
        <dbReference type="EMBL" id="RPD61492.1"/>
    </source>
</evidence>
<protein>
    <submittedName>
        <fullName evidence="3">Uncharacterized protein</fullName>
    </submittedName>
</protein>
<name>A0A5C2SCI4_9APHY</name>
<keyword evidence="2" id="KW-0472">Membrane</keyword>
<feature type="region of interest" description="Disordered" evidence="1">
    <location>
        <begin position="1"/>
        <end position="21"/>
    </location>
</feature>
<organism evidence="3 4">
    <name type="scientific">Lentinus tigrinus ALCF2SS1-6</name>
    <dbReference type="NCBI Taxonomy" id="1328759"/>
    <lineage>
        <taxon>Eukaryota</taxon>
        <taxon>Fungi</taxon>
        <taxon>Dikarya</taxon>
        <taxon>Basidiomycota</taxon>
        <taxon>Agaricomycotina</taxon>
        <taxon>Agaricomycetes</taxon>
        <taxon>Polyporales</taxon>
        <taxon>Polyporaceae</taxon>
        <taxon>Lentinus</taxon>
    </lineage>
</organism>
<dbReference type="Proteomes" id="UP000313359">
    <property type="component" value="Unassembled WGS sequence"/>
</dbReference>
<keyword evidence="2" id="KW-0812">Transmembrane</keyword>
<evidence type="ECO:0000313" key="4">
    <source>
        <dbReference type="Proteomes" id="UP000313359"/>
    </source>
</evidence>
<dbReference type="EMBL" id="ML122262">
    <property type="protein sequence ID" value="RPD61492.1"/>
    <property type="molecule type" value="Genomic_DNA"/>
</dbReference>
<proteinExistence type="predicted"/>
<accession>A0A5C2SCI4</accession>